<evidence type="ECO:0000313" key="6">
    <source>
        <dbReference type="Proteomes" id="UP000573327"/>
    </source>
</evidence>
<dbReference type="Gene3D" id="3.30.420.40">
    <property type="match status" value="2"/>
</dbReference>
<evidence type="ECO:0000256" key="3">
    <source>
        <dbReference type="ARBA" id="ARBA00023186"/>
    </source>
</evidence>
<evidence type="ECO:0000256" key="2">
    <source>
        <dbReference type="ARBA" id="ARBA00022840"/>
    </source>
</evidence>
<keyword evidence="2" id="KW-0067">ATP-binding</keyword>
<reference evidence="5 6" key="1">
    <citation type="submission" date="2020-08" db="EMBL/GenBank/DDBJ databases">
        <title>Sequencing the genomes of 1000 actinobacteria strains.</title>
        <authorList>
            <person name="Klenk H.-P."/>
        </authorList>
    </citation>
    <scope>NUCLEOTIDE SEQUENCE [LARGE SCALE GENOMIC DNA]</scope>
    <source>
        <strain evidence="5 6">DSM 44786</strain>
    </source>
</reference>
<name>A0A7W7SJX1_9ACTN</name>
<dbReference type="Gene3D" id="3.90.640.10">
    <property type="entry name" value="Actin, Chain A, domain 4"/>
    <property type="match status" value="1"/>
</dbReference>
<keyword evidence="1" id="KW-0547">Nucleotide-binding</keyword>
<feature type="compositionally biased region" description="Acidic residues" evidence="4">
    <location>
        <begin position="104"/>
        <end position="116"/>
    </location>
</feature>
<feature type="region of interest" description="Disordered" evidence="4">
    <location>
        <begin position="101"/>
        <end position="150"/>
    </location>
</feature>
<dbReference type="AlphaFoldDB" id="A0A7W7SJX1"/>
<evidence type="ECO:0000256" key="4">
    <source>
        <dbReference type="SAM" id="MobiDB-lite"/>
    </source>
</evidence>
<sequence length="614" mass="67963">MFEPRVVAALDFGTHGTGFAWAVVEPGNADPHSRRIHFCNRWEAQPVACAKNLSALLLSPEGDVLAWGFDARRRFLTQGRKSTPGALSYHAGFKMALLTKPVDAEDTEEAEGEDEQTGDRRRTDSTDEVADADDDSDIEEDEEDSLPGDSATPALITAYLRKVYARALEQITASGYSEDEIRWCLTIPAIWSDYQKQVMRDVAKNAGFPTEDGRLILALEPEAAAHYARVCGVSIASGDGSPADLMTAGARFMVADCGGGTVDITAYENDSAGRMVEIGRVNGGRLGSDYLNRAFEDQFLVSRFGGAAVLQELREEYPEALLDLTDAWERAKLHIGVDQQEPIYLNIPSAIDRHLGAAGRRRLRRLQDNVCDAIVITAAEVRSLFDNVVPDILELIDDQLDEMRQSRTETSQSDVVLLVGGFSTSPYLQQSVKDHLGDRAAVLIPPDPNVAVLFGAVHFCYEPHTRARRSRFTYGVASNMEFEEGIDPEELRRVSKSTGNILCRERFSMFVSAGQTVDVDQEVIHVYTPVEATQTKVQFDLHATVNSDPRYVTEPGCDKIGTIVADVQSVMRFALEDRAVRIHMRFGETEFKVRAVVVQTDEEVQVTARFHSNY</sequence>
<protein>
    <submittedName>
        <fullName evidence="5">Actin-like ATPase involved in cell morphogenesis</fullName>
    </submittedName>
</protein>
<accession>A0A7W7SJX1</accession>
<evidence type="ECO:0000256" key="1">
    <source>
        <dbReference type="ARBA" id="ARBA00022741"/>
    </source>
</evidence>
<dbReference type="PANTHER" id="PTHR14187:SF5">
    <property type="entry name" value="HEAT SHOCK 70 KDA PROTEIN 12A"/>
    <property type="match status" value="1"/>
</dbReference>
<dbReference type="InterPro" id="IPR013126">
    <property type="entry name" value="Hsp_70_fam"/>
</dbReference>
<dbReference type="GO" id="GO:0005524">
    <property type="term" value="F:ATP binding"/>
    <property type="evidence" value="ECO:0007669"/>
    <property type="project" value="UniProtKB-KW"/>
</dbReference>
<dbReference type="EMBL" id="JACHJR010000001">
    <property type="protein sequence ID" value="MBB4950681.1"/>
    <property type="molecule type" value="Genomic_DNA"/>
</dbReference>
<gene>
    <name evidence="5" type="ORF">F4556_006216</name>
</gene>
<dbReference type="InterPro" id="IPR043129">
    <property type="entry name" value="ATPase_NBD"/>
</dbReference>
<dbReference type="CDD" id="cd10229">
    <property type="entry name" value="ASKHA_NBD_HSP70_HSPA12"/>
    <property type="match status" value="1"/>
</dbReference>
<keyword evidence="3" id="KW-0143">Chaperone</keyword>
<comment type="caution">
    <text evidence="5">The sequence shown here is derived from an EMBL/GenBank/DDBJ whole genome shotgun (WGS) entry which is preliminary data.</text>
</comment>
<feature type="compositionally biased region" description="Acidic residues" evidence="4">
    <location>
        <begin position="126"/>
        <end position="146"/>
    </location>
</feature>
<keyword evidence="6" id="KW-1185">Reference proteome</keyword>
<dbReference type="Proteomes" id="UP000573327">
    <property type="component" value="Unassembled WGS sequence"/>
</dbReference>
<dbReference type="SUPFAM" id="SSF53067">
    <property type="entry name" value="Actin-like ATPase domain"/>
    <property type="match status" value="2"/>
</dbReference>
<dbReference type="RefSeq" id="WP_184922073.1">
    <property type="nucleotide sequence ID" value="NZ_JACHJR010000001.1"/>
</dbReference>
<dbReference type="PANTHER" id="PTHR14187">
    <property type="entry name" value="ALPHA KINASE/ELONGATION FACTOR 2 KINASE"/>
    <property type="match status" value="1"/>
</dbReference>
<dbReference type="Pfam" id="PF00012">
    <property type="entry name" value="HSP70"/>
    <property type="match status" value="1"/>
</dbReference>
<dbReference type="GO" id="GO:0140662">
    <property type="term" value="F:ATP-dependent protein folding chaperone"/>
    <property type="evidence" value="ECO:0007669"/>
    <property type="project" value="InterPro"/>
</dbReference>
<organism evidence="5 6">
    <name type="scientific">Kitasatospora gansuensis</name>
    <dbReference type="NCBI Taxonomy" id="258050"/>
    <lineage>
        <taxon>Bacteria</taxon>
        <taxon>Bacillati</taxon>
        <taxon>Actinomycetota</taxon>
        <taxon>Actinomycetes</taxon>
        <taxon>Kitasatosporales</taxon>
        <taxon>Streptomycetaceae</taxon>
        <taxon>Kitasatospora</taxon>
    </lineage>
</organism>
<proteinExistence type="predicted"/>
<evidence type="ECO:0000313" key="5">
    <source>
        <dbReference type="EMBL" id="MBB4950681.1"/>
    </source>
</evidence>